<evidence type="ECO:0000256" key="2">
    <source>
        <dbReference type="ARBA" id="ARBA00001913"/>
    </source>
</evidence>
<comment type="similarity">
    <text evidence="6">Belongs to the SMP-30/CGR1 family.</text>
</comment>
<dbReference type="Pfam" id="PF08450">
    <property type="entry name" value="SGL"/>
    <property type="match status" value="2"/>
</dbReference>
<comment type="cofactor">
    <cofactor evidence="14">
        <name>Zn(2+)</name>
        <dbReference type="ChEBI" id="CHEBI:29105"/>
    </cofactor>
    <text evidence="14">Binds 1 divalent metal cation per subunit.</text>
</comment>
<evidence type="ECO:0000256" key="14">
    <source>
        <dbReference type="PIRSR" id="PIRSR605511-2"/>
    </source>
</evidence>
<sequence length="239" mass="25953">MLQLKMSSFETETIVKGCELGEGPHWDDRTQALYFSDVPGKFLHRYIPSTKTHDVSKTDTWISIIIPIEGMENKFLISNGLNLSIMSWDAHGSPTIIEKLATVEEDKPDNNFNDGKVDDTGRVWIGTMGPILSDGKIPQGKASLYSFGDKSQPGIRHHVLHIDPKSPGGGKLLSTVPIPADQVTSVAFGGPNLTDLYVTSSSKGLSEEKMAARPLSGSTFCIKGLGVKGLPANSFKWHS</sequence>
<dbReference type="PRINTS" id="PR01791">
    <property type="entry name" value="REGUCALCIN"/>
</dbReference>
<evidence type="ECO:0000256" key="10">
    <source>
        <dbReference type="ARBA" id="ARBA00022723"/>
    </source>
</evidence>
<dbReference type="InterPro" id="IPR005511">
    <property type="entry name" value="SMP-30"/>
</dbReference>
<evidence type="ECO:0000256" key="7">
    <source>
        <dbReference type="ARBA" id="ARBA00013227"/>
    </source>
</evidence>
<dbReference type="AlphaFoldDB" id="A0A8K0JV98"/>
<keyword evidence="10 14" id="KW-0479">Metal-binding</keyword>
<evidence type="ECO:0000259" key="15">
    <source>
        <dbReference type="Pfam" id="PF08450"/>
    </source>
</evidence>
<dbReference type="EC" id="3.1.1.17" evidence="7"/>
<dbReference type="OrthoDB" id="423498at2759"/>
<reference evidence="16" key="2">
    <citation type="submission" date="2017-10" db="EMBL/GenBank/DDBJ databases">
        <title>Ladona fulva Genome sequencing and assembly.</title>
        <authorList>
            <person name="Murali S."/>
            <person name="Richards S."/>
            <person name="Bandaranaike D."/>
            <person name="Bellair M."/>
            <person name="Blankenburg K."/>
            <person name="Chao H."/>
            <person name="Dinh H."/>
            <person name="Doddapaneni H."/>
            <person name="Dugan-Rocha S."/>
            <person name="Elkadiri S."/>
            <person name="Gnanaolivu R."/>
            <person name="Hernandez B."/>
            <person name="Skinner E."/>
            <person name="Javaid M."/>
            <person name="Lee S."/>
            <person name="Li M."/>
            <person name="Ming W."/>
            <person name="Munidasa M."/>
            <person name="Muniz J."/>
            <person name="Nguyen L."/>
            <person name="Hughes D."/>
            <person name="Osuji N."/>
            <person name="Pu L.-L."/>
            <person name="Puazo M."/>
            <person name="Qu C."/>
            <person name="Quiroz J."/>
            <person name="Raj R."/>
            <person name="Weissenberger G."/>
            <person name="Xin Y."/>
            <person name="Zou X."/>
            <person name="Han Y."/>
            <person name="Worley K."/>
            <person name="Muzny D."/>
            <person name="Gibbs R."/>
        </authorList>
    </citation>
    <scope>NUCLEOTIDE SEQUENCE</scope>
    <source>
        <strain evidence="16">Sampled in the wild</strain>
    </source>
</reference>
<evidence type="ECO:0000256" key="3">
    <source>
        <dbReference type="ARBA" id="ARBA00001936"/>
    </source>
</evidence>
<dbReference type="SUPFAM" id="SSF63829">
    <property type="entry name" value="Calcium-dependent phosphotriesterase"/>
    <property type="match status" value="1"/>
</dbReference>
<dbReference type="PRINTS" id="PR01790">
    <property type="entry name" value="SMP30FAMILY"/>
</dbReference>
<dbReference type="EMBL" id="KZ308157">
    <property type="protein sequence ID" value="KAG8223315.1"/>
    <property type="molecule type" value="Genomic_DNA"/>
</dbReference>
<dbReference type="PANTHER" id="PTHR10907:SF66">
    <property type="entry name" value="MIP34848P1-RELATED"/>
    <property type="match status" value="1"/>
</dbReference>
<protein>
    <recommendedName>
        <fullName evidence="8">Regucalcin</fullName>
        <ecNumber evidence="7">3.1.1.17</ecNumber>
    </recommendedName>
    <alternativeName>
        <fullName evidence="13">Gluconolactonase</fullName>
    </alternativeName>
</protein>
<dbReference type="InterPro" id="IPR011042">
    <property type="entry name" value="6-blade_b-propeller_TolB-like"/>
</dbReference>
<comment type="cofactor">
    <cofactor evidence="2">
        <name>Ca(2+)</name>
        <dbReference type="ChEBI" id="CHEBI:29108"/>
    </cofactor>
</comment>
<evidence type="ECO:0000256" key="13">
    <source>
        <dbReference type="ARBA" id="ARBA00032464"/>
    </source>
</evidence>
<reference evidence="16" key="1">
    <citation type="submission" date="2013-04" db="EMBL/GenBank/DDBJ databases">
        <authorList>
            <person name="Qu J."/>
            <person name="Murali S.C."/>
            <person name="Bandaranaike D."/>
            <person name="Bellair M."/>
            <person name="Blankenburg K."/>
            <person name="Chao H."/>
            <person name="Dinh H."/>
            <person name="Doddapaneni H."/>
            <person name="Downs B."/>
            <person name="Dugan-Rocha S."/>
            <person name="Elkadiri S."/>
            <person name="Gnanaolivu R.D."/>
            <person name="Hernandez B."/>
            <person name="Javaid M."/>
            <person name="Jayaseelan J.C."/>
            <person name="Lee S."/>
            <person name="Li M."/>
            <person name="Ming W."/>
            <person name="Munidasa M."/>
            <person name="Muniz J."/>
            <person name="Nguyen L."/>
            <person name="Ongeri F."/>
            <person name="Osuji N."/>
            <person name="Pu L.-L."/>
            <person name="Puazo M."/>
            <person name="Qu C."/>
            <person name="Quiroz J."/>
            <person name="Raj R."/>
            <person name="Weissenberger G."/>
            <person name="Xin Y."/>
            <person name="Zou X."/>
            <person name="Han Y."/>
            <person name="Richards S."/>
            <person name="Worley K."/>
            <person name="Muzny D."/>
            <person name="Gibbs R."/>
        </authorList>
    </citation>
    <scope>NUCLEOTIDE SEQUENCE</scope>
    <source>
        <strain evidence="16">Sampled in the wild</strain>
    </source>
</reference>
<evidence type="ECO:0000313" key="16">
    <source>
        <dbReference type="EMBL" id="KAG8223315.1"/>
    </source>
</evidence>
<keyword evidence="9" id="KW-0963">Cytoplasm</keyword>
<evidence type="ECO:0000256" key="8">
    <source>
        <dbReference type="ARBA" id="ARBA00016808"/>
    </source>
</evidence>
<proteinExistence type="inferred from homology"/>
<feature type="binding site" evidence="14">
    <location>
        <position position="22"/>
    </location>
    <ligand>
        <name>a divalent metal cation</name>
        <dbReference type="ChEBI" id="CHEBI:60240"/>
    </ligand>
</feature>
<feature type="domain" description="SMP-30/Gluconolactonase/LRE-like region" evidence="15">
    <location>
        <begin position="20"/>
        <end position="147"/>
    </location>
</feature>
<name>A0A8K0JV98_LADFU</name>
<dbReference type="GO" id="GO:0004341">
    <property type="term" value="F:gluconolactonase activity"/>
    <property type="evidence" value="ECO:0007669"/>
    <property type="project" value="UniProtKB-EC"/>
</dbReference>
<dbReference type="InterPro" id="IPR013658">
    <property type="entry name" value="SGL"/>
</dbReference>
<keyword evidence="12" id="KW-0106">Calcium</keyword>
<evidence type="ECO:0000256" key="4">
    <source>
        <dbReference type="ARBA" id="ARBA00001946"/>
    </source>
</evidence>
<evidence type="ECO:0000313" key="17">
    <source>
        <dbReference type="Proteomes" id="UP000792457"/>
    </source>
</evidence>
<comment type="cofactor">
    <cofactor evidence="3">
        <name>Mn(2+)</name>
        <dbReference type="ChEBI" id="CHEBI:29035"/>
    </cofactor>
</comment>
<evidence type="ECO:0000256" key="11">
    <source>
        <dbReference type="ARBA" id="ARBA00022801"/>
    </source>
</evidence>
<evidence type="ECO:0000256" key="6">
    <source>
        <dbReference type="ARBA" id="ARBA00008853"/>
    </source>
</evidence>
<comment type="cofactor">
    <cofactor evidence="4">
        <name>Mg(2+)</name>
        <dbReference type="ChEBI" id="CHEBI:18420"/>
    </cofactor>
</comment>
<dbReference type="GO" id="GO:0019853">
    <property type="term" value="P:L-ascorbic acid biosynthetic process"/>
    <property type="evidence" value="ECO:0007669"/>
    <property type="project" value="TreeGrafter"/>
</dbReference>
<dbReference type="GO" id="GO:0005509">
    <property type="term" value="F:calcium ion binding"/>
    <property type="evidence" value="ECO:0007669"/>
    <property type="project" value="InterPro"/>
</dbReference>
<dbReference type="GO" id="GO:0005737">
    <property type="term" value="C:cytoplasm"/>
    <property type="evidence" value="ECO:0007669"/>
    <property type="project" value="UniProtKB-SubCell"/>
</dbReference>
<feature type="domain" description="SMP-30/Gluconolactonase/LRE-like region" evidence="15">
    <location>
        <begin position="167"/>
        <end position="201"/>
    </location>
</feature>
<evidence type="ECO:0000256" key="5">
    <source>
        <dbReference type="ARBA" id="ARBA00004496"/>
    </source>
</evidence>
<keyword evidence="11" id="KW-0378">Hydrolase</keyword>
<keyword evidence="17" id="KW-1185">Reference proteome</keyword>
<accession>A0A8K0JV98</accession>
<comment type="catalytic activity">
    <reaction evidence="1">
        <text>D-glucono-1,5-lactone + H2O = D-gluconate + H(+)</text>
        <dbReference type="Rhea" id="RHEA:10440"/>
        <dbReference type="ChEBI" id="CHEBI:15377"/>
        <dbReference type="ChEBI" id="CHEBI:15378"/>
        <dbReference type="ChEBI" id="CHEBI:16217"/>
        <dbReference type="ChEBI" id="CHEBI:18391"/>
        <dbReference type="EC" id="3.1.1.17"/>
    </reaction>
</comment>
<comment type="caution">
    <text evidence="16">The sequence shown here is derived from an EMBL/GenBank/DDBJ whole genome shotgun (WGS) entry which is preliminary data.</text>
</comment>
<dbReference type="InterPro" id="IPR008367">
    <property type="entry name" value="Regucalcin"/>
</dbReference>
<dbReference type="Gene3D" id="2.120.10.30">
    <property type="entry name" value="TolB, C-terminal domain"/>
    <property type="match status" value="2"/>
</dbReference>
<dbReference type="Proteomes" id="UP000792457">
    <property type="component" value="Unassembled WGS sequence"/>
</dbReference>
<comment type="subcellular location">
    <subcellularLocation>
        <location evidence="5">Cytoplasm</location>
    </subcellularLocation>
</comment>
<gene>
    <name evidence="16" type="ORF">J437_LFUL001189</name>
</gene>
<dbReference type="PANTHER" id="PTHR10907">
    <property type="entry name" value="REGUCALCIN"/>
    <property type="match status" value="1"/>
</dbReference>
<evidence type="ECO:0000256" key="1">
    <source>
        <dbReference type="ARBA" id="ARBA00001589"/>
    </source>
</evidence>
<organism evidence="16 17">
    <name type="scientific">Ladona fulva</name>
    <name type="common">Scarce chaser dragonfly</name>
    <name type="synonym">Libellula fulva</name>
    <dbReference type="NCBI Taxonomy" id="123851"/>
    <lineage>
        <taxon>Eukaryota</taxon>
        <taxon>Metazoa</taxon>
        <taxon>Ecdysozoa</taxon>
        <taxon>Arthropoda</taxon>
        <taxon>Hexapoda</taxon>
        <taxon>Insecta</taxon>
        <taxon>Pterygota</taxon>
        <taxon>Palaeoptera</taxon>
        <taxon>Odonata</taxon>
        <taxon>Epiprocta</taxon>
        <taxon>Anisoptera</taxon>
        <taxon>Libelluloidea</taxon>
        <taxon>Libellulidae</taxon>
        <taxon>Ladona</taxon>
    </lineage>
</organism>
<evidence type="ECO:0000256" key="12">
    <source>
        <dbReference type="ARBA" id="ARBA00022837"/>
    </source>
</evidence>
<dbReference type="GO" id="GO:0030234">
    <property type="term" value="F:enzyme regulator activity"/>
    <property type="evidence" value="ECO:0007669"/>
    <property type="project" value="InterPro"/>
</dbReference>
<keyword evidence="14" id="KW-0862">Zinc</keyword>
<evidence type="ECO:0000256" key="9">
    <source>
        <dbReference type="ARBA" id="ARBA00022490"/>
    </source>
</evidence>
<feature type="binding site" evidence="14">
    <location>
        <position position="113"/>
    </location>
    <ligand>
        <name>substrate</name>
    </ligand>
</feature>